<dbReference type="Proteomes" id="UP000266188">
    <property type="component" value="Unassembled WGS sequence"/>
</dbReference>
<feature type="compositionally biased region" description="Acidic residues" evidence="1">
    <location>
        <begin position="260"/>
        <end position="272"/>
    </location>
</feature>
<dbReference type="GO" id="GO:0031145">
    <property type="term" value="P:anaphase-promoting complex-dependent catabolic process"/>
    <property type="evidence" value="ECO:0007669"/>
    <property type="project" value="InterPro"/>
</dbReference>
<organism evidence="2 3">
    <name type="scientific">Aspergillus sclerotialis</name>
    <dbReference type="NCBI Taxonomy" id="2070753"/>
    <lineage>
        <taxon>Eukaryota</taxon>
        <taxon>Fungi</taxon>
        <taxon>Dikarya</taxon>
        <taxon>Ascomycota</taxon>
        <taxon>Pezizomycotina</taxon>
        <taxon>Eurotiomycetes</taxon>
        <taxon>Eurotiomycetidae</taxon>
        <taxon>Eurotiales</taxon>
        <taxon>Aspergillaceae</taxon>
        <taxon>Aspergillus</taxon>
        <taxon>Aspergillus subgen. Polypaecilum</taxon>
    </lineage>
</organism>
<proteinExistence type="predicted"/>
<dbReference type="STRING" id="2070753.A0A3A2Z3G9"/>
<evidence type="ECO:0008006" key="4">
    <source>
        <dbReference type="Google" id="ProtNLM"/>
    </source>
</evidence>
<feature type="region of interest" description="Disordered" evidence="1">
    <location>
        <begin position="172"/>
        <end position="297"/>
    </location>
</feature>
<dbReference type="InterPro" id="IPR008402">
    <property type="entry name" value="APC_su15/mnd2"/>
</dbReference>
<protein>
    <recommendedName>
        <fullName evidence="4">Apc15p protein-domain-containing protein</fullName>
    </recommendedName>
</protein>
<sequence>MFLSLPLITPRDSHELWFGSPHPYRTQSTQSANDTTHGNPPRRNANHAFSSRAMVSTTSPASSLCALLLEERALRVRKQNIASFGYSWIKPAGCPKTMLGMKEEEAEREEALAAAAAEMAAASAAVDPGVEGMNGFGGRPEPQMDADIQDDTAMERDLDDDIPDADADGLVEEGEEALEDDDVVDEEGYMERDLDDDIPEALDEAQNDSDDQPDLDDEIPVAGDDEDMSEGMVRDLDEDIPEAAESGSAQNEEWQHTDTEAELDDDDDDDFSNDPFAESFRASASSNRGLPLPPLRREIETEAQRRFLQRWSGGGDSVGSTSLLVDDDALRASVASHSSQRGVFGRFRRTGGPRDSFD</sequence>
<gene>
    <name evidence="2" type="ORF">PHISCL_10046</name>
</gene>
<name>A0A3A2Z3G9_9EURO</name>
<keyword evidence="3" id="KW-1185">Reference proteome</keyword>
<feature type="compositionally biased region" description="Acidic residues" evidence="1">
    <location>
        <begin position="172"/>
        <end position="229"/>
    </location>
</feature>
<feature type="compositionally biased region" description="Polar residues" evidence="1">
    <location>
        <begin position="25"/>
        <end position="38"/>
    </location>
</feature>
<evidence type="ECO:0000313" key="3">
    <source>
        <dbReference type="Proteomes" id="UP000266188"/>
    </source>
</evidence>
<dbReference type="EMBL" id="MVGC01000806">
    <property type="protein sequence ID" value="RJE17618.1"/>
    <property type="molecule type" value="Genomic_DNA"/>
</dbReference>
<dbReference type="GO" id="GO:0005680">
    <property type="term" value="C:anaphase-promoting complex"/>
    <property type="evidence" value="ECO:0007669"/>
    <property type="project" value="InterPro"/>
</dbReference>
<comment type="caution">
    <text evidence="2">The sequence shown here is derived from an EMBL/GenBank/DDBJ whole genome shotgun (WGS) entry which is preliminary data.</text>
</comment>
<dbReference type="AlphaFoldDB" id="A0A3A2Z3G9"/>
<evidence type="ECO:0000313" key="2">
    <source>
        <dbReference type="EMBL" id="RJE17618.1"/>
    </source>
</evidence>
<feature type="region of interest" description="Disordered" evidence="1">
    <location>
        <begin position="18"/>
        <end position="46"/>
    </location>
</feature>
<dbReference type="OrthoDB" id="5320532at2759"/>
<evidence type="ECO:0000256" key="1">
    <source>
        <dbReference type="SAM" id="MobiDB-lite"/>
    </source>
</evidence>
<reference evidence="3" key="1">
    <citation type="submission" date="2017-02" db="EMBL/GenBank/DDBJ databases">
        <authorList>
            <person name="Tafer H."/>
            <person name="Lopandic K."/>
        </authorList>
    </citation>
    <scope>NUCLEOTIDE SEQUENCE [LARGE SCALE GENOMIC DNA]</scope>
    <source>
        <strain evidence="3">CBS 366.77</strain>
    </source>
</reference>
<dbReference type="Pfam" id="PF05841">
    <property type="entry name" value="Apc15p"/>
    <property type="match status" value="1"/>
</dbReference>
<accession>A0A3A2Z3G9</accession>